<evidence type="ECO:0000313" key="3">
    <source>
        <dbReference type="Proteomes" id="UP000265520"/>
    </source>
</evidence>
<dbReference type="InterPro" id="IPR025558">
    <property type="entry name" value="DUF4283"/>
</dbReference>
<dbReference type="PANTHER" id="PTHR31286">
    <property type="entry name" value="GLYCINE-RICH CELL WALL STRUCTURAL PROTEIN 1.8-LIKE"/>
    <property type="match status" value="1"/>
</dbReference>
<evidence type="ECO:0000259" key="1">
    <source>
        <dbReference type="Pfam" id="PF14111"/>
    </source>
</evidence>
<dbReference type="InterPro" id="IPR040256">
    <property type="entry name" value="At4g02000-like"/>
</dbReference>
<keyword evidence="3" id="KW-1185">Reference proteome</keyword>
<comment type="caution">
    <text evidence="2">The sequence shown here is derived from an EMBL/GenBank/DDBJ whole genome shotgun (WGS) entry which is preliminary data.</text>
</comment>
<organism evidence="2 3">
    <name type="scientific">Trifolium medium</name>
    <dbReference type="NCBI Taxonomy" id="97028"/>
    <lineage>
        <taxon>Eukaryota</taxon>
        <taxon>Viridiplantae</taxon>
        <taxon>Streptophyta</taxon>
        <taxon>Embryophyta</taxon>
        <taxon>Tracheophyta</taxon>
        <taxon>Spermatophyta</taxon>
        <taxon>Magnoliopsida</taxon>
        <taxon>eudicotyledons</taxon>
        <taxon>Gunneridae</taxon>
        <taxon>Pentapetalae</taxon>
        <taxon>rosids</taxon>
        <taxon>fabids</taxon>
        <taxon>Fabales</taxon>
        <taxon>Fabaceae</taxon>
        <taxon>Papilionoideae</taxon>
        <taxon>50 kb inversion clade</taxon>
        <taxon>NPAAA clade</taxon>
        <taxon>Hologalegina</taxon>
        <taxon>IRL clade</taxon>
        <taxon>Trifolieae</taxon>
        <taxon>Trifolium</taxon>
    </lineage>
</organism>
<feature type="non-terminal residue" evidence="2">
    <location>
        <position position="78"/>
    </location>
</feature>
<sequence>MIQAWRLKNHVEVEDLKKNLFLFRFATKKDADLVLKNGPWSFDRNLLILNRVSGDEQPADLEMNKVAFWVRIYELPLK</sequence>
<dbReference type="Proteomes" id="UP000265520">
    <property type="component" value="Unassembled WGS sequence"/>
</dbReference>
<dbReference type="AlphaFoldDB" id="A0A392RGE3"/>
<reference evidence="2 3" key="1">
    <citation type="journal article" date="2018" name="Front. Plant Sci.">
        <title>Red Clover (Trifolium pratense) and Zigzag Clover (T. medium) - A Picture of Genomic Similarities and Differences.</title>
        <authorList>
            <person name="Dluhosova J."/>
            <person name="Istvanek J."/>
            <person name="Nedelnik J."/>
            <person name="Repkova J."/>
        </authorList>
    </citation>
    <scope>NUCLEOTIDE SEQUENCE [LARGE SCALE GENOMIC DNA]</scope>
    <source>
        <strain evidence="3">cv. 10/8</strain>
        <tissue evidence="2">Leaf</tissue>
    </source>
</reference>
<dbReference type="EMBL" id="LXQA010220293">
    <property type="protein sequence ID" value="MCI35104.1"/>
    <property type="molecule type" value="Genomic_DNA"/>
</dbReference>
<protein>
    <recommendedName>
        <fullName evidence="1">DUF4283 domain-containing protein</fullName>
    </recommendedName>
</protein>
<feature type="domain" description="DUF4283" evidence="1">
    <location>
        <begin position="1"/>
        <end position="59"/>
    </location>
</feature>
<proteinExistence type="predicted"/>
<dbReference type="Pfam" id="PF14111">
    <property type="entry name" value="DUF4283"/>
    <property type="match status" value="1"/>
</dbReference>
<accession>A0A392RGE3</accession>
<name>A0A392RGE3_9FABA</name>
<dbReference type="PANTHER" id="PTHR31286:SF167">
    <property type="entry name" value="OS09G0268800 PROTEIN"/>
    <property type="match status" value="1"/>
</dbReference>
<evidence type="ECO:0000313" key="2">
    <source>
        <dbReference type="EMBL" id="MCI35104.1"/>
    </source>
</evidence>